<dbReference type="OrthoDB" id="2133190at2759"/>
<accession>A0A6A5WVH0</accession>
<feature type="compositionally biased region" description="Basic and acidic residues" evidence="2">
    <location>
        <begin position="43"/>
        <end position="52"/>
    </location>
</feature>
<dbReference type="GO" id="GO:0046983">
    <property type="term" value="F:protein dimerization activity"/>
    <property type="evidence" value="ECO:0007669"/>
    <property type="project" value="InterPro"/>
</dbReference>
<sequence>MAMMTIPDPALDDGLELERIAVGPYCVFDTFLPPSNNTSNHPRPAESPDKLKAGTMENPILSGEYPFNNNGMRPPWLNTSGDDSAVATSSAADWNDWMAWDSAAAAAAAAQNNEAKPRLNAQGPMCFTKPGERPPIMNRRQSPQTQDAALGLQTPDIPSSTSQSGRPVGAPFTFGGTVDLPPAFSFDAQGMSSPSSAEQQQQNGFYSPPIWEQQRGTDNTMFSPGTYDQPGMSSTHNPPTSTPSLHHSPSSPNNGSSAQSSPEPAPPTTSKKRKSTSEESDKVSGKGSKQPPIKKTAHNMIEKRYRTNLNDKIAALRDSVPSLRVMSRVNGGTIEDDDPEDLEGLTPAHKLNKATVLSKATEYIRHLEKRNKRLCDEVTTLKTRLENYEKMAISGPMAMHNAIGTPDGSRFQEDPFAAPSHMSTSVSGPPQGMIPVPESMANLHRGLPPQPHYAPAYPYSSAAQRSGLPGPPIINNRQRGGLGAKFMIGSLAGLMILEGFAQREQTKEPSGDRGLFAIPFNLLAVLAPRVSLGGAAAQVPLVKLLLVLGAVFYIVAPLLDFRSRPKKKPAHFVALAPTPSLASPVEVRRKAWLTAIQTVWVPQHNFILELAALGLKMLKLSTRSLIGWDGYAALTGITKEQEAGRVKAWSIALDAQLTGGDAEISKSRLVLSLMASGTLPDTPARLMLKALHIRVLLWELSNAPGTSWGLIDLLSAKLARRYWNAARTEQRIAMNNASKANSDMEGLPDHLAALLERSCDEVLVPSIIQRAYNLAWNRPSAENTVSDESMDRVVEDFAICSPLDALAAWWSSYMLKDTLTGYLASKQSTPKKSTVSVLDLVAHTAPPTSQAHLRVIIAQAIIVDEGRAANIAAAYQALPLLPNASQSPSRAPLMNLVGEVPIAADIRKALTLAKCLHLAGSTNIEARLRAVYVVNNTFLPEATTTLLSFVASYKVLTEFIQDSMLQKRTSQGLERIASSLRLWVGHEVGRRSGLSNKARGRIIGQCLDASKTLVGLAKPELIDDGYVSQSERGDESPRF</sequence>
<dbReference type="InterPro" id="IPR019006">
    <property type="entry name" value="Sre1_C"/>
</dbReference>
<feature type="compositionally biased region" description="Low complexity" evidence="2">
    <location>
        <begin position="233"/>
        <end position="262"/>
    </location>
</feature>
<dbReference type="GO" id="GO:0045944">
    <property type="term" value="P:positive regulation of transcription by RNA polymerase II"/>
    <property type="evidence" value="ECO:0007669"/>
    <property type="project" value="InterPro"/>
</dbReference>
<dbReference type="Proteomes" id="UP000799779">
    <property type="component" value="Unassembled WGS sequence"/>
</dbReference>
<dbReference type="InterPro" id="IPR011598">
    <property type="entry name" value="bHLH_dom"/>
</dbReference>
<feature type="region of interest" description="Disordered" evidence="2">
    <location>
        <begin position="119"/>
        <end position="298"/>
    </location>
</feature>
<dbReference type="Pfam" id="PF09427">
    <property type="entry name" value="DUF2014"/>
    <property type="match status" value="1"/>
</dbReference>
<dbReference type="InterPro" id="IPR052099">
    <property type="entry name" value="Regulatory_TF_Diverse"/>
</dbReference>
<dbReference type="SMART" id="SM00353">
    <property type="entry name" value="HLH"/>
    <property type="match status" value="1"/>
</dbReference>
<dbReference type="AlphaFoldDB" id="A0A6A5WVH0"/>
<dbReference type="Pfam" id="PF00010">
    <property type="entry name" value="HLH"/>
    <property type="match status" value="1"/>
</dbReference>
<dbReference type="GO" id="GO:0032933">
    <property type="term" value="P:SREBP signaling pathway"/>
    <property type="evidence" value="ECO:0007669"/>
    <property type="project" value="InterPro"/>
</dbReference>
<reference evidence="4" key="1">
    <citation type="journal article" date="2020" name="Stud. Mycol.">
        <title>101 Dothideomycetes genomes: a test case for predicting lifestyles and emergence of pathogens.</title>
        <authorList>
            <person name="Haridas S."/>
            <person name="Albert R."/>
            <person name="Binder M."/>
            <person name="Bloem J."/>
            <person name="Labutti K."/>
            <person name="Salamov A."/>
            <person name="Andreopoulos B."/>
            <person name="Baker S."/>
            <person name="Barry K."/>
            <person name="Bills G."/>
            <person name="Bluhm B."/>
            <person name="Cannon C."/>
            <person name="Castanera R."/>
            <person name="Culley D."/>
            <person name="Daum C."/>
            <person name="Ezra D."/>
            <person name="Gonzalez J."/>
            <person name="Henrissat B."/>
            <person name="Kuo A."/>
            <person name="Liang C."/>
            <person name="Lipzen A."/>
            <person name="Lutzoni F."/>
            <person name="Magnuson J."/>
            <person name="Mondo S."/>
            <person name="Nolan M."/>
            <person name="Ohm R."/>
            <person name="Pangilinan J."/>
            <person name="Park H.-J."/>
            <person name="Ramirez L."/>
            <person name="Alfaro M."/>
            <person name="Sun H."/>
            <person name="Tritt A."/>
            <person name="Yoshinaga Y."/>
            <person name="Zwiers L.-H."/>
            <person name="Turgeon B."/>
            <person name="Goodwin S."/>
            <person name="Spatafora J."/>
            <person name="Crous P."/>
            <person name="Grigoriev I."/>
        </authorList>
    </citation>
    <scope>NUCLEOTIDE SEQUENCE</scope>
    <source>
        <strain evidence="4">CBS 123094</strain>
    </source>
</reference>
<dbReference type="PANTHER" id="PTHR47336:SF2">
    <property type="entry name" value="TRANSCRIPTION FACTOR HMS1-RELATED"/>
    <property type="match status" value="1"/>
</dbReference>
<keyword evidence="1" id="KW-0175">Coiled coil</keyword>
<gene>
    <name evidence="4" type="ORF">P154DRAFT_518355</name>
</gene>
<organism evidence="4 5">
    <name type="scientific">Amniculicola lignicola CBS 123094</name>
    <dbReference type="NCBI Taxonomy" id="1392246"/>
    <lineage>
        <taxon>Eukaryota</taxon>
        <taxon>Fungi</taxon>
        <taxon>Dikarya</taxon>
        <taxon>Ascomycota</taxon>
        <taxon>Pezizomycotina</taxon>
        <taxon>Dothideomycetes</taxon>
        <taxon>Pleosporomycetidae</taxon>
        <taxon>Pleosporales</taxon>
        <taxon>Amniculicolaceae</taxon>
        <taxon>Amniculicola</taxon>
    </lineage>
</organism>
<protein>
    <recommendedName>
        <fullName evidence="3">BHLH domain-containing protein</fullName>
    </recommendedName>
</protein>
<evidence type="ECO:0000256" key="2">
    <source>
        <dbReference type="SAM" id="MobiDB-lite"/>
    </source>
</evidence>
<dbReference type="Gene3D" id="4.10.280.10">
    <property type="entry name" value="Helix-loop-helix DNA-binding domain"/>
    <property type="match status" value="1"/>
</dbReference>
<feature type="domain" description="BHLH" evidence="3">
    <location>
        <begin position="293"/>
        <end position="367"/>
    </location>
</feature>
<feature type="compositionally biased region" description="Basic and acidic residues" evidence="2">
    <location>
        <begin position="275"/>
        <end position="284"/>
    </location>
</feature>
<feature type="compositionally biased region" description="Polar residues" evidence="2">
    <location>
        <begin position="190"/>
        <end position="205"/>
    </location>
</feature>
<feature type="coiled-coil region" evidence="1">
    <location>
        <begin position="357"/>
        <end position="391"/>
    </location>
</feature>
<feature type="compositionally biased region" description="Polar residues" evidence="2">
    <location>
        <begin position="156"/>
        <end position="165"/>
    </location>
</feature>
<evidence type="ECO:0000313" key="4">
    <source>
        <dbReference type="EMBL" id="KAF2005597.1"/>
    </source>
</evidence>
<evidence type="ECO:0000256" key="1">
    <source>
        <dbReference type="SAM" id="Coils"/>
    </source>
</evidence>
<keyword evidence="5" id="KW-1185">Reference proteome</keyword>
<evidence type="ECO:0000259" key="3">
    <source>
        <dbReference type="PROSITE" id="PS50888"/>
    </source>
</evidence>
<dbReference type="InterPro" id="IPR036638">
    <property type="entry name" value="HLH_DNA-bd_sf"/>
</dbReference>
<dbReference type="SUPFAM" id="SSF47459">
    <property type="entry name" value="HLH, helix-loop-helix DNA-binding domain"/>
    <property type="match status" value="1"/>
</dbReference>
<dbReference type="PROSITE" id="PS50888">
    <property type="entry name" value="BHLH"/>
    <property type="match status" value="1"/>
</dbReference>
<name>A0A6A5WVH0_9PLEO</name>
<proteinExistence type="predicted"/>
<feature type="compositionally biased region" description="Polar residues" evidence="2">
    <location>
        <begin position="214"/>
        <end position="223"/>
    </location>
</feature>
<dbReference type="CDD" id="cd11399">
    <property type="entry name" value="bHLHzip_scHMS1_like"/>
    <property type="match status" value="1"/>
</dbReference>
<dbReference type="EMBL" id="ML977562">
    <property type="protein sequence ID" value="KAF2005597.1"/>
    <property type="molecule type" value="Genomic_DNA"/>
</dbReference>
<feature type="region of interest" description="Disordered" evidence="2">
    <location>
        <begin position="415"/>
        <end position="434"/>
    </location>
</feature>
<feature type="region of interest" description="Disordered" evidence="2">
    <location>
        <begin position="33"/>
        <end position="54"/>
    </location>
</feature>
<dbReference type="PANTHER" id="PTHR47336">
    <property type="entry name" value="TRANSCRIPTION FACTOR HMS1-RELATED"/>
    <property type="match status" value="1"/>
</dbReference>
<evidence type="ECO:0000313" key="5">
    <source>
        <dbReference type="Proteomes" id="UP000799779"/>
    </source>
</evidence>